<dbReference type="GO" id="GO:0030077">
    <property type="term" value="C:plasma membrane light-harvesting complex"/>
    <property type="evidence" value="ECO:0007669"/>
    <property type="project" value="InterPro"/>
</dbReference>
<feature type="region of interest" description="Disordered" evidence="9">
    <location>
        <begin position="124"/>
        <end position="153"/>
    </location>
</feature>
<dbReference type="GO" id="GO:0009055">
    <property type="term" value="F:electron transfer activity"/>
    <property type="evidence" value="ECO:0007669"/>
    <property type="project" value="InterPro"/>
</dbReference>
<dbReference type="Gene3D" id="1.10.468.10">
    <property type="entry name" value="Photosynthetic Reaction Center, subunit C, domain 2"/>
    <property type="match status" value="1"/>
</dbReference>
<organism evidence="10 11">
    <name type="scientific">Flaviaesturariibacter flavus</name>
    <dbReference type="NCBI Taxonomy" id="2502780"/>
    <lineage>
        <taxon>Bacteria</taxon>
        <taxon>Pseudomonadati</taxon>
        <taxon>Bacteroidota</taxon>
        <taxon>Chitinophagia</taxon>
        <taxon>Chitinophagales</taxon>
        <taxon>Chitinophagaceae</taxon>
        <taxon>Flaviaestuariibacter</taxon>
    </lineage>
</organism>
<evidence type="ECO:0000256" key="3">
    <source>
        <dbReference type="ARBA" id="ARBA00022448"/>
    </source>
</evidence>
<keyword evidence="8" id="KW-0408">Iron</keyword>
<dbReference type="EMBL" id="SJZI01000050">
    <property type="protein sequence ID" value="TCJ12515.1"/>
    <property type="molecule type" value="Genomic_DNA"/>
</dbReference>
<evidence type="ECO:0000256" key="9">
    <source>
        <dbReference type="SAM" id="MobiDB-lite"/>
    </source>
</evidence>
<dbReference type="Proteomes" id="UP000295334">
    <property type="component" value="Unassembled WGS sequence"/>
</dbReference>
<evidence type="ECO:0000313" key="11">
    <source>
        <dbReference type="Proteomes" id="UP000295334"/>
    </source>
</evidence>
<keyword evidence="3" id="KW-0813">Transport</keyword>
<keyword evidence="4" id="KW-0602">Photosynthesis</keyword>
<keyword evidence="7" id="KW-0249">Electron transport</keyword>
<evidence type="ECO:0000256" key="7">
    <source>
        <dbReference type="ARBA" id="ARBA00022982"/>
    </source>
</evidence>
<dbReference type="Pfam" id="PF02276">
    <property type="entry name" value="CytoC_RC"/>
    <property type="match status" value="1"/>
</dbReference>
<dbReference type="GO" id="GO:0005506">
    <property type="term" value="F:iron ion binding"/>
    <property type="evidence" value="ECO:0007669"/>
    <property type="project" value="InterPro"/>
</dbReference>
<proteinExistence type="predicted"/>
<evidence type="ECO:0000256" key="6">
    <source>
        <dbReference type="ARBA" id="ARBA00022723"/>
    </source>
</evidence>
<dbReference type="InterPro" id="IPR003158">
    <property type="entry name" value="Photosyn_RC_cyt_c-su"/>
</dbReference>
<comment type="function">
    <text evidence="1">The reaction center of purple bacteria contains a tightly bound cytochrome molecule which re-reduces the photo oxidized primary electron donor.</text>
</comment>
<evidence type="ECO:0000256" key="1">
    <source>
        <dbReference type="ARBA" id="ARBA00003196"/>
    </source>
</evidence>
<name>A0A4R1B7Y9_9BACT</name>
<dbReference type="GO" id="GO:0020037">
    <property type="term" value="F:heme binding"/>
    <property type="evidence" value="ECO:0007669"/>
    <property type="project" value="InterPro"/>
</dbReference>
<keyword evidence="6" id="KW-0479">Metal-binding</keyword>
<dbReference type="SUPFAM" id="SSF48695">
    <property type="entry name" value="Multiheme cytochromes"/>
    <property type="match status" value="1"/>
</dbReference>
<dbReference type="InterPro" id="IPR036280">
    <property type="entry name" value="Multihaem_cyt_sf"/>
</dbReference>
<evidence type="ECO:0000256" key="2">
    <source>
        <dbReference type="ARBA" id="ARBA00015978"/>
    </source>
</evidence>
<comment type="caution">
    <text evidence="10">The sequence shown here is derived from an EMBL/GenBank/DDBJ whole genome shotgun (WGS) entry which is preliminary data.</text>
</comment>
<gene>
    <name evidence="10" type="ORF">EPD60_14665</name>
</gene>
<keyword evidence="5" id="KW-0349">Heme</keyword>
<dbReference type="InterPro" id="IPR023119">
    <property type="entry name" value="Multihaem_cyt_PRC_cyt_su-like"/>
</dbReference>
<dbReference type="NCBIfam" id="NF033196">
    <property type="entry name" value="c_type_nonphoto"/>
    <property type="match status" value="1"/>
</dbReference>
<dbReference type="OrthoDB" id="951235at2"/>
<keyword evidence="11" id="KW-1185">Reference proteome</keyword>
<reference evidence="10 11" key="1">
    <citation type="submission" date="2019-03" db="EMBL/GenBank/DDBJ databases">
        <authorList>
            <person name="Kim M.K.M."/>
        </authorList>
    </citation>
    <scope>NUCLEOTIDE SEQUENCE [LARGE SCALE GENOMIC DNA]</scope>
    <source>
        <strain evidence="10 11">17J68-12</strain>
    </source>
</reference>
<dbReference type="AlphaFoldDB" id="A0A4R1B7Y9"/>
<protein>
    <recommendedName>
        <fullName evidence="2">Photosynthetic reaction center cytochrome c subunit</fullName>
    </recommendedName>
</protein>
<evidence type="ECO:0000256" key="5">
    <source>
        <dbReference type="ARBA" id="ARBA00022617"/>
    </source>
</evidence>
<accession>A0A4R1B7Y9</accession>
<evidence type="ECO:0000256" key="8">
    <source>
        <dbReference type="ARBA" id="ARBA00023004"/>
    </source>
</evidence>
<evidence type="ECO:0000313" key="10">
    <source>
        <dbReference type="EMBL" id="TCJ12515.1"/>
    </source>
</evidence>
<sequence length="153" mass="17192">MKKTIIAGSVLVAVLALSFTIQGEEPKYKNLRILPKNISKEQMDSVMHHFSAALGQKCNFCHVRVDSTRTWDFASDGNKHKLIAREMLKMTNDVNKKYFGFAGNPKHLDTKLTVTCFTCHNGKVEPATIPPPREQRPQQPRPQGGMDSVKAKQ</sequence>
<dbReference type="RefSeq" id="WP_131450271.1">
    <property type="nucleotide sequence ID" value="NZ_SJZI01000050.1"/>
</dbReference>
<dbReference type="GO" id="GO:0019684">
    <property type="term" value="P:photosynthesis, light reaction"/>
    <property type="evidence" value="ECO:0007669"/>
    <property type="project" value="InterPro"/>
</dbReference>
<evidence type="ECO:0000256" key="4">
    <source>
        <dbReference type="ARBA" id="ARBA00022531"/>
    </source>
</evidence>